<keyword evidence="2" id="KW-1185">Reference proteome</keyword>
<evidence type="ECO:0000313" key="1">
    <source>
        <dbReference type="EMBL" id="KAI3810678.1"/>
    </source>
</evidence>
<reference evidence="2" key="1">
    <citation type="journal article" date="2022" name="Mol. Ecol. Resour.">
        <title>The genomes of chicory, endive, great burdock and yacon provide insights into Asteraceae palaeo-polyploidization history and plant inulin production.</title>
        <authorList>
            <person name="Fan W."/>
            <person name="Wang S."/>
            <person name="Wang H."/>
            <person name="Wang A."/>
            <person name="Jiang F."/>
            <person name="Liu H."/>
            <person name="Zhao H."/>
            <person name="Xu D."/>
            <person name="Zhang Y."/>
        </authorList>
    </citation>
    <scope>NUCLEOTIDE SEQUENCE [LARGE SCALE GENOMIC DNA]</scope>
    <source>
        <strain evidence="2">cv. Yunnan</strain>
    </source>
</reference>
<accession>A0ACB9IT41</accession>
<organism evidence="1 2">
    <name type="scientific">Smallanthus sonchifolius</name>
    <dbReference type="NCBI Taxonomy" id="185202"/>
    <lineage>
        <taxon>Eukaryota</taxon>
        <taxon>Viridiplantae</taxon>
        <taxon>Streptophyta</taxon>
        <taxon>Embryophyta</taxon>
        <taxon>Tracheophyta</taxon>
        <taxon>Spermatophyta</taxon>
        <taxon>Magnoliopsida</taxon>
        <taxon>eudicotyledons</taxon>
        <taxon>Gunneridae</taxon>
        <taxon>Pentapetalae</taxon>
        <taxon>asterids</taxon>
        <taxon>campanulids</taxon>
        <taxon>Asterales</taxon>
        <taxon>Asteraceae</taxon>
        <taxon>Asteroideae</taxon>
        <taxon>Heliantheae alliance</taxon>
        <taxon>Millerieae</taxon>
        <taxon>Smallanthus</taxon>
    </lineage>
</organism>
<dbReference type="EMBL" id="CM042024">
    <property type="protein sequence ID" value="KAI3810678.1"/>
    <property type="molecule type" value="Genomic_DNA"/>
</dbReference>
<protein>
    <submittedName>
        <fullName evidence="1">Uncharacterized protein</fullName>
    </submittedName>
</protein>
<comment type="caution">
    <text evidence="1">The sequence shown here is derived from an EMBL/GenBank/DDBJ whole genome shotgun (WGS) entry which is preliminary data.</text>
</comment>
<proteinExistence type="predicted"/>
<name>A0ACB9IT41_9ASTR</name>
<sequence>MFNISSLPTSLGYWLVSNYDPSCNQLNLGTHVITITPQTIHEVLGIPMGKVQFRKLKNPTIRDAVIAEFKNQFDIADKPPTPKNLFDHLKECKDAGRQFQLNFLVLFITIMGEITQGSTVNMKFLPRLTTGVDIKSFDWCTLISCLNKTTSKWNGVQHFSGPLTFLTERYKRTNPGKKQIPAISFFENDTINKLSAEDEEKEKEVKTETVKGDRNRKREGYVKYKSEEIFDAIDEWRFRLKHYGEKYNKELNEDKSAHAEKWENEEKRTQSQKMMKVEGQNNNESAEIVDDVIKNVCKDISKHHTNEVVTNETAQGEGGEDGEKKEEKGNEKKPAQEEKTEKAQRVIQKVADPVIAKPKQMETPGSSKKSGSRFDFARVTVGKDEKLAKGKGREGNEEKRAKVKKVKEVDAGEGNVNEQKVVEDDAGKIAQTGGKDDSEVRVNVKKVNEDDNWKTTQDGEVKKEKQHKVNVKKVKEVDAGEGKVDEQKVVGEDDAGVNLNKKNKEQKKNAARATRPAEALCSLYVQRVVQLNTKRENTEDIIVE</sequence>
<dbReference type="Proteomes" id="UP001056120">
    <property type="component" value="Linkage Group LG07"/>
</dbReference>
<gene>
    <name evidence="1" type="ORF">L1987_20300</name>
</gene>
<reference evidence="1 2" key="2">
    <citation type="journal article" date="2022" name="Mol. Ecol. Resour.">
        <title>The genomes of chicory, endive, great burdock and yacon provide insights into Asteraceae paleo-polyploidization history and plant inulin production.</title>
        <authorList>
            <person name="Fan W."/>
            <person name="Wang S."/>
            <person name="Wang H."/>
            <person name="Wang A."/>
            <person name="Jiang F."/>
            <person name="Liu H."/>
            <person name="Zhao H."/>
            <person name="Xu D."/>
            <person name="Zhang Y."/>
        </authorList>
    </citation>
    <scope>NUCLEOTIDE SEQUENCE [LARGE SCALE GENOMIC DNA]</scope>
    <source>
        <strain evidence="2">cv. Yunnan</strain>
        <tissue evidence="1">Leaves</tissue>
    </source>
</reference>
<evidence type="ECO:0000313" key="2">
    <source>
        <dbReference type="Proteomes" id="UP001056120"/>
    </source>
</evidence>